<dbReference type="Pfam" id="PF01435">
    <property type="entry name" value="Peptidase_M48"/>
    <property type="match status" value="1"/>
</dbReference>
<dbReference type="EMBL" id="BMHV01000017">
    <property type="protein sequence ID" value="GGF68968.1"/>
    <property type="molecule type" value="Genomic_DNA"/>
</dbReference>
<evidence type="ECO:0000256" key="5">
    <source>
        <dbReference type="ARBA" id="ARBA00023049"/>
    </source>
</evidence>
<accession>A0A917C410</accession>
<dbReference type="Proteomes" id="UP000632498">
    <property type="component" value="Unassembled WGS sequence"/>
</dbReference>
<gene>
    <name evidence="9" type="ORF">GCM10011332_23930</name>
</gene>
<dbReference type="GO" id="GO:0046872">
    <property type="term" value="F:metal ion binding"/>
    <property type="evidence" value="ECO:0007669"/>
    <property type="project" value="UniProtKB-KW"/>
</dbReference>
<comment type="caution">
    <text evidence="9">The sequence shown here is derived from an EMBL/GenBank/DDBJ whole genome shotgun (WGS) entry which is preliminary data.</text>
</comment>
<organism evidence="9 10">
    <name type="scientific">Terasakiella brassicae</name>
    <dbReference type="NCBI Taxonomy" id="1634917"/>
    <lineage>
        <taxon>Bacteria</taxon>
        <taxon>Pseudomonadati</taxon>
        <taxon>Pseudomonadota</taxon>
        <taxon>Alphaproteobacteria</taxon>
        <taxon>Rhodospirillales</taxon>
        <taxon>Terasakiellaceae</taxon>
        <taxon>Terasakiella</taxon>
    </lineage>
</organism>
<evidence type="ECO:0000256" key="1">
    <source>
        <dbReference type="ARBA" id="ARBA00022670"/>
    </source>
</evidence>
<dbReference type="GO" id="GO:0006508">
    <property type="term" value="P:proteolysis"/>
    <property type="evidence" value="ECO:0007669"/>
    <property type="project" value="UniProtKB-KW"/>
</dbReference>
<keyword evidence="3 6" id="KW-0378">Hydrolase</keyword>
<evidence type="ECO:0000256" key="7">
    <source>
        <dbReference type="SAM" id="Phobius"/>
    </source>
</evidence>
<protein>
    <submittedName>
        <fullName evidence="9">Peptidase M48</fullName>
    </submittedName>
</protein>
<evidence type="ECO:0000256" key="6">
    <source>
        <dbReference type="RuleBase" id="RU003983"/>
    </source>
</evidence>
<evidence type="ECO:0000313" key="9">
    <source>
        <dbReference type="EMBL" id="GGF68968.1"/>
    </source>
</evidence>
<keyword evidence="7" id="KW-0472">Membrane</keyword>
<keyword evidence="7" id="KW-1133">Transmembrane helix</keyword>
<evidence type="ECO:0000256" key="2">
    <source>
        <dbReference type="ARBA" id="ARBA00022723"/>
    </source>
</evidence>
<feature type="transmembrane region" description="Helical" evidence="7">
    <location>
        <begin position="41"/>
        <end position="62"/>
    </location>
</feature>
<keyword evidence="2" id="KW-0479">Metal-binding</keyword>
<feature type="domain" description="Peptidase M48" evidence="8">
    <location>
        <begin position="175"/>
        <end position="363"/>
    </location>
</feature>
<keyword evidence="4 6" id="KW-0862">Zinc</keyword>
<dbReference type="InterPro" id="IPR001915">
    <property type="entry name" value="Peptidase_M48"/>
</dbReference>
<dbReference type="Gene3D" id="3.30.2010.10">
    <property type="entry name" value="Metalloproteases ('zincins'), catalytic domain"/>
    <property type="match status" value="1"/>
</dbReference>
<dbReference type="AlphaFoldDB" id="A0A917C410"/>
<keyword evidence="10" id="KW-1185">Reference proteome</keyword>
<name>A0A917C410_9PROT</name>
<evidence type="ECO:0000256" key="4">
    <source>
        <dbReference type="ARBA" id="ARBA00022833"/>
    </source>
</evidence>
<feature type="transmembrane region" description="Helical" evidence="7">
    <location>
        <begin position="282"/>
        <end position="301"/>
    </location>
</feature>
<feature type="transmembrane region" description="Helical" evidence="7">
    <location>
        <begin position="111"/>
        <end position="134"/>
    </location>
</feature>
<evidence type="ECO:0000313" key="10">
    <source>
        <dbReference type="Proteomes" id="UP000632498"/>
    </source>
</evidence>
<feature type="transmembrane region" description="Helical" evidence="7">
    <location>
        <begin position="259"/>
        <end position="276"/>
    </location>
</feature>
<evidence type="ECO:0000259" key="8">
    <source>
        <dbReference type="Pfam" id="PF01435"/>
    </source>
</evidence>
<keyword evidence="7" id="KW-0812">Transmembrane</keyword>
<keyword evidence="1 6" id="KW-0645">Protease</keyword>
<keyword evidence="5 6" id="KW-0482">Metalloprotease</keyword>
<comment type="cofactor">
    <cofactor evidence="6">
        <name>Zn(2+)</name>
        <dbReference type="ChEBI" id="CHEBI:29105"/>
    </cofactor>
    <text evidence="6">Binds 1 zinc ion per subunit.</text>
</comment>
<dbReference type="RefSeq" id="WP_188665451.1">
    <property type="nucleotide sequence ID" value="NZ_BMHV01000017.1"/>
</dbReference>
<dbReference type="GO" id="GO:0004222">
    <property type="term" value="F:metalloendopeptidase activity"/>
    <property type="evidence" value="ECO:0007669"/>
    <property type="project" value="InterPro"/>
</dbReference>
<sequence length="375" mass="42206">MTITMVLILTLLLSAHAWLCARQVSYIGSRHNDDIGRYAKAKAYVALLSYMLDILWCALLLVSDAFTTILDLTGLIITHWLLRCLVLGSVQMQVERHFGFGRMTWQIFGKVILKALCLRLVLTFGAVNLVFYYMPMTSHMAVFLWVWLVWFCLDSAVITIRPWTQSRLDCALKPLEDADLLNRVTHMCLYAGYEPVDVYVQDGSQRTSHANARFEGIGPFKRIVLNDSLLDHLNEDEILSVIAHELGHHAHRHIFKFQLLKGGLTLLGILIFTQFSTSLSHLVISAPAISAVALPILNAYIRSCEYQADRFASFYGGGAETFLRALDKIHVQNAVIQAGDRVYDAVYFGHPRPQARAQYLRKINNGATKIHVAGG</sequence>
<evidence type="ECO:0000256" key="3">
    <source>
        <dbReference type="ARBA" id="ARBA00022801"/>
    </source>
</evidence>
<proteinExistence type="inferred from homology"/>
<feature type="transmembrane region" description="Helical" evidence="7">
    <location>
        <begin position="140"/>
        <end position="160"/>
    </location>
</feature>
<reference evidence="9" key="2">
    <citation type="submission" date="2020-09" db="EMBL/GenBank/DDBJ databases">
        <authorList>
            <person name="Sun Q."/>
            <person name="Zhou Y."/>
        </authorList>
    </citation>
    <scope>NUCLEOTIDE SEQUENCE</scope>
    <source>
        <strain evidence="9">CGMCC 1.15254</strain>
    </source>
</reference>
<dbReference type="PANTHER" id="PTHR10120">
    <property type="entry name" value="CAAX PRENYL PROTEASE 1"/>
    <property type="match status" value="1"/>
</dbReference>
<comment type="similarity">
    <text evidence="6">Belongs to the peptidase M48 family.</text>
</comment>
<reference evidence="9" key="1">
    <citation type="journal article" date="2014" name="Int. J. Syst. Evol. Microbiol.">
        <title>Complete genome sequence of Corynebacterium casei LMG S-19264T (=DSM 44701T), isolated from a smear-ripened cheese.</title>
        <authorList>
            <consortium name="US DOE Joint Genome Institute (JGI-PGF)"/>
            <person name="Walter F."/>
            <person name="Albersmeier A."/>
            <person name="Kalinowski J."/>
            <person name="Ruckert C."/>
        </authorList>
    </citation>
    <scope>NUCLEOTIDE SEQUENCE</scope>
    <source>
        <strain evidence="9">CGMCC 1.15254</strain>
    </source>
</reference>